<reference evidence="1 2" key="1">
    <citation type="submission" date="2024-07" db="EMBL/GenBank/DDBJ databases">
        <title>Section-level genome sequencing and comparative genomics of Aspergillus sections Usti and Cavernicolus.</title>
        <authorList>
            <consortium name="Lawrence Berkeley National Laboratory"/>
            <person name="Nybo J.L."/>
            <person name="Vesth T.C."/>
            <person name="Theobald S."/>
            <person name="Frisvad J.C."/>
            <person name="Larsen T.O."/>
            <person name="Kjaerboelling I."/>
            <person name="Rothschild-Mancinelli K."/>
            <person name="Lyhne E.K."/>
            <person name="Kogle M.E."/>
            <person name="Barry K."/>
            <person name="Clum A."/>
            <person name="Na H."/>
            <person name="Ledsgaard L."/>
            <person name="Lin J."/>
            <person name="Lipzen A."/>
            <person name="Kuo A."/>
            <person name="Riley R."/>
            <person name="Mondo S."/>
            <person name="Labutti K."/>
            <person name="Haridas S."/>
            <person name="Pangalinan J."/>
            <person name="Salamov A.A."/>
            <person name="Simmons B.A."/>
            <person name="Magnuson J.K."/>
            <person name="Chen J."/>
            <person name="Drula E."/>
            <person name="Henrissat B."/>
            <person name="Wiebenga A."/>
            <person name="Lubbers R.J."/>
            <person name="Gomes A.C."/>
            <person name="Makela M.R."/>
            <person name="Stajich J."/>
            <person name="Grigoriev I.V."/>
            <person name="Mortensen U.H."/>
            <person name="De Vries R.P."/>
            <person name="Baker S.E."/>
            <person name="Andersen M.R."/>
        </authorList>
    </citation>
    <scope>NUCLEOTIDE SEQUENCE [LARGE SCALE GENOMIC DNA]</scope>
    <source>
        <strain evidence="1 2">CBS 209.92</strain>
    </source>
</reference>
<dbReference type="PANTHER" id="PTHR46082">
    <property type="entry name" value="ATP/GTP-BINDING PROTEIN-RELATED"/>
    <property type="match status" value="1"/>
</dbReference>
<organism evidence="1 2">
    <name type="scientific">Aspergillus keveii</name>
    <dbReference type="NCBI Taxonomy" id="714993"/>
    <lineage>
        <taxon>Eukaryota</taxon>
        <taxon>Fungi</taxon>
        <taxon>Dikarya</taxon>
        <taxon>Ascomycota</taxon>
        <taxon>Pezizomycotina</taxon>
        <taxon>Eurotiomycetes</taxon>
        <taxon>Eurotiomycetidae</taxon>
        <taxon>Eurotiales</taxon>
        <taxon>Aspergillaceae</taxon>
        <taxon>Aspergillus</taxon>
        <taxon>Aspergillus subgen. Nidulantes</taxon>
    </lineage>
</organism>
<sequence>MASAYHRDQLVKEHGVAAFERAGAGSWDYIPTIIAKGVCDYADSHRNEVWQQYSATNAAACAKAIVEEWRSEVMPEDAGMYSDRIFTSES</sequence>
<dbReference type="PANTHER" id="PTHR46082:SF6">
    <property type="entry name" value="AAA+ ATPASE DOMAIN-CONTAINING PROTEIN-RELATED"/>
    <property type="match status" value="1"/>
</dbReference>
<name>A0ABR4FQA7_9EURO</name>
<comment type="caution">
    <text evidence="1">The sequence shown here is derived from an EMBL/GenBank/DDBJ whole genome shotgun (WGS) entry which is preliminary data.</text>
</comment>
<dbReference type="SUPFAM" id="SSF53167">
    <property type="entry name" value="Purine and uridine phosphorylases"/>
    <property type="match status" value="1"/>
</dbReference>
<keyword evidence="2" id="KW-1185">Reference proteome</keyword>
<gene>
    <name evidence="1" type="ORF">BJX66DRAFT_314875</name>
</gene>
<evidence type="ECO:0000313" key="2">
    <source>
        <dbReference type="Proteomes" id="UP001610563"/>
    </source>
</evidence>
<dbReference type="InterPro" id="IPR053137">
    <property type="entry name" value="NLR-like"/>
</dbReference>
<dbReference type="EMBL" id="JBFTWV010000144">
    <property type="protein sequence ID" value="KAL2785441.1"/>
    <property type="molecule type" value="Genomic_DNA"/>
</dbReference>
<dbReference type="Gene3D" id="3.40.50.1580">
    <property type="entry name" value="Nucleoside phosphorylase domain"/>
    <property type="match status" value="1"/>
</dbReference>
<evidence type="ECO:0000313" key="1">
    <source>
        <dbReference type="EMBL" id="KAL2785441.1"/>
    </source>
</evidence>
<proteinExistence type="predicted"/>
<protein>
    <submittedName>
        <fullName evidence="1">Uncharacterized protein</fullName>
    </submittedName>
</protein>
<accession>A0ABR4FQA7</accession>
<dbReference type="Proteomes" id="UP001610563">
    <property type="component" value="Unassembled WGS sequence"/>
</dbReference>
<dbReference type="InterPro" id="IPR035994">
    <property type="entry name" value="Nucleoside_phosphorylase_sf"/>
</dbReference>